<dbReference type="AlphaFoldDB" id="A0A323V1M9"/>
<evidence type="ECO:0000313" key="3">
    <source>
        <dbReference type="Proteomes" id="UP000247602"/>
    </source>
</evidence>
<feature type="non-terminal residue" evidence="2">
    <location>
        <position position="132"/>
    </location>
</feature>
<name>A0A323V1M9_9ACTN</name>
<evidence type="ECO:0000313" key="2">
    <source>
        <dbReference type="EMBL" id="PZA18729.1"/>
    </source>
</evidence>
<accession>A0A323V1M9</accession>
<sequence length="132" mass="13967">MSRHHRRNHLRLSRIAAVACVAWVAALFCGPPSAIAVPEDVAGLLDIGGRRAIFLECRGSGSPTVVLMAGKGNGADDWLQVLAPGDPEQDAPGDNLPFGRGDLIHSSEAVLPAIARFTRVCAYDRPDVRMGG</sequence>
<dbReference type="EMBL" id="QKNV01000720">
    <property type="protein sequence ID" value="PZA18729.1"/>
    <property type="molecule type" value="Genomic_DNA"/>
</dbReference>
<gene>
    <name evidence="2" type="ORF">DMO24_24545</name>
</gene>
<proteinExistence type="predicted"/>
<protein>
    <submittedName>
        <fullName evidence="2">Alpha/beta hydrolase</fullName>
    </submittedName>
</protein>
<keyword evidence="3" id="KW-1185">Reference proteome</keyword>
<feature type="chain" id="PRO_5016438107" evidence="1">
    <location>
        <begin position="37"/>
        <end position="132"/>
    </location>
</feature>
<keyword evidence="2" id="KW-0378">Hydrolase</keyword>
<evidence type="ECO:0000256" key="1">
    <source>
        <dbReference type="SAM" id="SignalP"/>
    </source>
</evidence>
<feature type="signal peptide" evidence="1">
    <location>
        <begin position="1"/>
        <end position="36"/>
    </location>
</feature>
<organism evidence="2 3">
    <name type="scientific">Modestobacter versicolor</name>
    <dbReference type="NCBI Taxonomy" id="429133"/>
    <lineage>
        <taxon>Bacteria</taxon>
        <taxon>Bacillati</taxon>
        <taxon>Actinomycetota</taxon>
        <taxon>Actinomycetes</taxon>
        <taxon>Geodermatophilales</taxon>
        <taxon>Geodermatophilaceae</taxon>
        <taxon>Modestobacter</taxon>
    </lineage>
</organism>
<comment type="caution">
    <text evidence="2">The sequence shown here is derived from an EMBL/GenBank/DDBJ whole genome shotgun (WGS) entry which is preliminary data.</text>
</comment>
<reference evidence="2 3" key="1">
    <citation type="submission" date="2018-06" db="EMBL/GenBank/DDBJ databases">
        <title>Draft genome sequence of Modestobacter versicolor CP153-2.</title>
        <authorList>
            <person name="Gundlapally S.R."/>
        </authorList>
    </citation>
    <scope>NUCLEOTIDE SEQUENCE [LARGE SCALE GENOMIC DNA]</scope>
    <source>
        <strain evidence="2 3">CP153-2</strain>
    </source>
</reference>
<dbReference type="GO" id="GO:0016787">
    <property type="term" value="F:hydrolase activity"/>
    <property type="evidence" value="ECO:0007669"/>
    <property type="project" value="UniProtKB-KW"/>
</dbReference>
<dbReference type="Proteomes" id="UP000247602">
    <property type="component" value="Unassembled WGS sequence"/>
</dbReference>
<keyword evidence="1" id="KW-0732">Signal</keyword>